<reference evidence="2" key="1">
    <citation type="journal article" date="2023" name="G3 (Bethesda)">
        <title>Whole genome assembly and annotation of the endangered Caribbean coral Acropora cervicornis.</title>
        <authorList>
            <person name="Selwyn J.D."/>
            <person name="Vollmer S.V."/>
        </authorList>
    </citation>
    <scope>NUCLEOTIDE SEQUENCE</scope>
    <source>
        <strain evidence="2">K2</strain>
    </source>
</reference>
<proteinExistence type="predicted"/>
<reference evidence="2" key="2">
    <citation type="journal article" date="2023" name="Science">
        <title>Genomic signatures of disease resistance in endangered staghorn corals.</title>
        <authorList>
            <person name="Vollmer S.V."/>
            <person name="Selwyn J.D."/>
            <person name="Despard B.A."/>
            <person name="Roesel C.L."/>
        </authorList>
    </citation>
    <scope>NUCLEOTIDE SEQUENCE</scope>
    <source>
        <strain evidence="2">K2</strain>
    </source>
</reference>
<dbReference type="AlphaFoldDB" id="A0AAD9Q1D7"/>
<organism evidence="2 3">
    <name type="scientific">Acropora cervicornis</name>
    <name type="common">Staghorn coral</name>
    <dbReference type="NCBI Taxonomy" id="6130"/>
    <lineage>
        <taxon>Eukaryota</taxon>
        <taxon>Metazoa</taxon>
        <taxon>Cnidaria</taxon>
        <taxon>Anthozoa</taxon>
        <taxon>Hexacorallia</taxon>
        <taxon>Scleractinia</taxon>
        <taxon>Astrocoeniina</taxon>
        <taxon>Acroporidae</taxon>
        <taxon>Acropora</taxon>
    </lineage>
</organism>
<sequence>MFCYYKAKADPSEGVTKDTYRIWRGRNPNQRPNLTDNALMNQRRFIEKQNKLRGIEIDEIKQRVESELNVQNSQTDTEVDDMAVEEANNAIEETKVDEVDPSQNPSVIEDLAKEIRWARAEWENTSMTERPPLPKIIVNRKAELLIKEANQAIQLEIAEGTHDLNNINLLQYVTAYVITEKLRKTPKTQREEAIPSYNQSRRQE</sequence>
<evidence type="ECO:0000313" key="2">
    <source>
        <dbReference type="EMBL" id="KAK2552957.1"/>
    </source>
</evidence>
<name>A0AAD9Q1D7_ACRCE</name>
<gene>
    <name evidence="2" type="ORF">P5673_025658</name>
</gene>
<feature type="region of interest" description="Disordered" evidence="1">
    <location>
        <begin position="184"/>
        <end position="204"/>
    </location>
</feature>
<feature type="compositionally biased region" description="Basic and acidic residues" evidence="1">
    <location>
        <begin position="184"/>
        <end position="193"/>
    </location>
</feature>
<dbReference type="Proteomes" id="UP001249851">
    <property type="component" value="Unassembled WGS sequence"/>
</dbReference>
<dbReference type="EMBL" id="JARQWQ010000081">
    <property type="protein sequence ID" value="KAK2552957.1"/>
    <property type="molecule type" value="Genomic_DNA"/>
</dbReference>
<accession>A0AAD9Q1D7</accession>
<keyword evidence="3" id="KW-1185">Reference proteome</keyword>
<comment type="caution">
    <text evidence="2">The sequence shown here is derived from an EMBL/GenBank/DDBJ whole genome shotgun (WGS) entry which is preliminary data.</text>
</comment>
<evidence type="ECO:0000313" key="3">
    <source>
        <dbReference type="Proteomes" id="UP001249851"/>
    </source>
</evidence>
<evidence type="ECO:0000256" key="1">
    <source>
        <dbReference type="SAM" id="MobiDB-lite"/>
    </source>
</evidence>
<protein>
    <submittedName>
        <fullName evidence="2">Uncharacterized protein</fullName>
    </submittedName>
</protein>